<evidence type="ECO:0000313" key="3">
    <source>
        <dbReference type="Proteomes" id="UP000192505"/>
    </source>
</evidence>
<keyword evidence="1" id="KW-0175">Coiled coil</keyword>
<dbReference type="AlphaFoldDB" id="A0A1W9KUV4"/>
<protein>
    <submittedName>
        <fullName evidence="2">Uncharacterized protein</fullName>
    </submittedName>
</protein>
<reference evidence="2 3" key="1">
    <citation type="submission" date="2017-01" db="EMBL/GenBank/DDBJ databases">
        <title>Novel large sulfur bacteria in the metagenomes of groundwater-fed chemosynthetic microbial mats in the Lake Huron basin.</title>
        <authorList>
            <person name="Sharrar A.M."/>
            <person name="Flood B.E."/>
            <person name="Bailey J.V."/>
            <person name="Jones D.S."/>
            <person name="Biddanda B."/>
            <person name="Ruberg S.A."/>
            <person name="Marcus D.N."/>
            <person name="Dick G.J."/>
        </authorList>
    </citation>
    <scope>NUCLEOTIDE SEQUENCE [LARGE SCALE GENOMIC DNA]</scope>
    <source>
        <strain evidence="2">A7</strain>
    </source>
</reference>
<evidence type="ECO:0000256" key="1">
    <source>
        <dbReference type="SAM" id="Coils"/>
    </source>
</evidence>
<accession>A0A1W9KUV4</accession>
<dbReference type="Proteomes" id="UP000192505">
    <property type="component" value="Unassembled WGS sequence"/>
</dbReference>
<gene>
    <name evidence="2" type="ORF">BWK72_08445</name>
</gene>
<dbReference type="EMBL" id="MTEI01000004">
    <property type="protein sequence ID" value="OQW88312.1"/>
    <property type="molecule type" value="Genomic_DNA"/>
</dbReference>
<sequence>MTPDMLKNELDRAEDAELQSDEQLRQLTDLIDKTCGPSPAMNASDCAKVVTAALALNDRLRTRTEKLRSEVRMVAARAESDVRNAQFKALTQKQFAAANQSAKS</sequence>
<proteinExistence type="predicted"/>
<organism evidence="2 3">
    <name type="scientific">Rhodoferax ferrireducens</name>
    <dbReference type="NCBI Taxonomy" id="192843"/>
    <lineage>
        <taxon>Bacteria</taxon>
        <taxon>Pseudomonadati</taxon>
        <taxon>Pseudomonadota</taxon>
        <taxon>Betaproteobacteria</taxon>
        <taxon>Burkholderiales</taxon>
        <taxon>Comamonadaceae</taxon>
        <taxon>Rhodoferax</taxon>
    </lineage>
</organism>
<evidence type="ECO:0000313" key="2">
    <source>
        <dbReference type="EMBL" id="OQW88312.1"/>
    </source>
</evidence>
<feature type="coiled-coil region" evidence="1">
    <location>
        <begin position="6"/>
        <end position="33"/>
    </location>
</feature>
<comment type="caution">
    <text evidence="2">The sequence shown here is derived from an EMBL/GenBank/DDBJ whole genome shotgun (WGS) entry which is preliminary data.</text>
</comment>
<name>A0A1W9KUV4_9BURK</name>